<evidence type="ECO:0000313" key="9">
    <source>
        <dbReference type="Proteomes" id="UP000215999"/>
    </source>
</evidence>
<dbReference type="EMBL" id="NOIF01000288">
    <property type="protein sequence ID" value="OZS41537.1"/>
    <property type="molecule type" value="Genomic_DNA"/>
</dbReference>
<evidence type="ECO:0000256" key="1">
    <source>
        <dbReference type="ARBA" id="ARBA00004651"/>
    </source>
</evidence>
<dbReference type="Gene3D" id="3.30.1890.10">
    <property type="entry name" value="FepE-like"/>
    <property type="match status" value="1"/>
</dbReference>
<evidence type="ECO:0000259" key="7">
    <source>
        <dbReference type="Pfam" id="PF02706"/>
    </source>
</evidence>
<evidence type="ECO:0000256" key="6">
    <source>
        <dbReference type="SAM" id="Phobius"/>
    </source>
</evidence>
<proteinExistence type="predicted"/>
<keyword evidence="5 6" id="KW-0472">Membrane</keyword>
<evidence type="ECO:0000256" key="2">
    <source>
        <dbReference type="ARBA" id="ARBA00022475"/>
    </source>
</evidence>
<dbReference type="Proteomes" id="UP000215999">
    <property type="component" value="Unassembled WGS sequence"/>
</dbReference>
<evidence type="ECO:0000313" key="8">
    <source>
        <dbReference type="EMBL" id="OZS41537.1"/>
    </source>
</evidence>
<keyword evidence="3 6" id="KW-0812">Transmembrane</keyword>
<dbReference type="Pfam" id="PF02706">
    <property type="entry name" value="Wzz"/>
    <property type="match status" value="1"/>
</dbReference>
<gene>
    <name evidence="8" type="ORF">ASV53_23175</name>
</gene>
<dbReference type="InterPro" id="IPR003856">
    <property type="entry name" value="LPS_length_determ_N"/>
</dbReference>
<comment type="subcellular location">
    <subcellularLocation>
        <location evidence="1">Cell membrane</location>
        <topology evidence="1">Multi-pass membrane protein</topology>
    </subcellularLocation>
</comment>
<dbReference type="SUPFAM" id="SSF160355">
    <property type="entry name" value="Bacterial polysaccharide co-polymerase-like"/>
    <property type="match status" value="1"/>
</dbReference>
<feature type="transmembrane region" description="Helical" evidence="6">
    <location>
        <begin position="39"/>
        <end position="57"/>
    </location>
</feature>
<keyword evidence="9" id="KW-1185">Reference proteome</keyword>
<accession>A0ABX4FRT0</accession>
<reference evidence="8 9" key="1">
    <citation type="journal article" date="2016" name="Antonie Van Leeuwenhoek">
        <title>Photobacterium sanguinicancri sp. nov. isolated from marine animals.</title>
        <authorList>
            <person name="Gomez-Gil B."/>
            <person name="Roque A."/>
            <person name="Rotllant G."/>
            <person name="Romalde J.L."/>
            <person name="Doce A."/>
            <person name="Eggermont M."/>
            <person name="Defoirdt T."/>
        </authorList>
    </citation>
    <scope>NUCLEOTIDE SEQUENCE [LARGE SCALE GENOMIC DNA]</scope>
    <source>
        <strain evidence="8 9">CAIM 1827</strain>
    </source>
</reference>
<evidence type="ECO:0000256" key="4">
    <source>
        <dbReference type="ARBA" id="ARBA00022989"/>
    </source>
</evidence>
<keyword evidence="4 6" id="KW-1133">Transmembrane helix</keyword>
<name>A0ABX4FRT0_9GAMM</name>
<feature type="non-terminal residue" evidence="8">
    <location>
        <position position="119"/>
    </location>
</feature>
<evidence type="ECO:0000256" key="3">
    <source>
        <dbReference type="ARBA" id="ARBA00022692"/>
    </source>
</evidence>
<organism evidence="8 9">
    <name type="scientific">Photobacterium sanguinicancri</name>
    <dbReference type="NCBI Taxonomy" id="875932"/>
    <lineage>
        <taxon>Bacteria</taxon>
        <taxon>Pseudomonadati</taxon>
        <taxon>Pseudomonadota</taxon>
        <taxon>Gammaproteobacteria</taxon>
        <taxon>Vibrionales</taxon>
        <taxon>Vibrionaceae</taxon>
        <taxon>Photobacterium</taxon>
    </lineage>
</organism>
<evidence type="ECO:0000256" key="5">
    <source>
        <dbReference type="ARBA" id="ARBA00023136"/>
    </source>
</evidence>
<dbReference type="RefSeq" id="WP_239928900.1">
    <property type="nucleotide sequence ID" value="NZ_NOIF01000288.1"/>
</dbReference>
<protein>
    <submittedName>
        <fullName evidence="8">LPS chain length-determining protein</fullName>
    </submittedName>
</protein>
<comment type="caution">
    <text evidence="8">The sequence shown here is derived from an EMBL/GenBank/DDBJ whole genome shotgun (WGS) entry which is preliminary data.</text>
</comment>
<sequence length="119" mass="13895">MSIQKKEMITDEHLEVRPNNQQDSAEQFDLFNILWGAKIKIISITAIFIVAAVLYAVTAQKWWSTQAIVIPAQLNDYSEYRNQVKQYQAIFDVYQQDGTVLINKELNQLIKSENIFEHF</sequence>
<feature type="domain" description="Polysaccharide chain length determinant N-terminal" evidence="7">
    <location>
        <begin position="28"/>
        <end position="117"/>
    </location>
</feature>
<keyword evidence="2" id="KW-1003">Cell membrane</keyword>